<evidence type="ECO:0000259" key="2">
    <source>
        <dbReference type="Pfam" id="PF12937"/>
    </source>
</evidence>
<proteinExistence type="predicted"/>
<accession>A0A3L6T2B4</accession>
<sequence>MEKRRRITVTAATIPDDLLVSDVLVRLPAKSLARCRCVCRSWRAGIAAAAFIRRHLELSRSRAAQHPSAVPSIPRWIHPFDGRATCEMISFHRLLLPPPGRRARAPPGIVDCHDPGSGDKVRDIDSELVLEKAWREGITRLISPTHCDGLVAIATATDRVFVCNPATGDHNAVLEHCEAEDFVPQVALGFDQWRNRYVVARYFYRTYTYGGGAAGQDHDDVGHEVFALGAGGDWELTQDPPYAVGVQRPMCTWRAFYWHADEPEPRLMRFGLQDRAFTVVPRPPTGWNPVDDMAALRDGSTLCYVHASAEASFQVWLAEDDDGRELQWSLRCRIDLLDPVPSVNYNLMPVTAADGDTLVALAGGTLWKYDMGRKQGAEEVVAEMHNVRYRRRDGSKFFMDQPFVSEHHIVPYIESLVAIA</sequence>
<organism evidence="3 4">
    <name type="scientific">Panicum miliaceum</name>
    <name type="common">Proso millet</name>
    <name type="synonym">Broomcorn millet</name>
    <dbReference type="NCBI Taxonomy" id="4540"/>
    <lineage>
        <taxon>Eukaryota</taxon>
        <taxon>Viridiplantae</taxon>
        <taxon>Streptophyta</taxon>
        <taxon>Embryophyta</taxon>
        <taxon>Tracheophyta</taxon>
        <taxon>Spermatophyta</taxon>
        <taxon>Magnoliopsida</taxon>
        <taxon>Liliopsida</taxon>
        <taxon>Poales</taxon>
        <taxon>Poaceae</taxon>
        <taxon>PACMAD clade</taxon>
        <taxon>Panicoideae</taxon>
        <taxon>Panicodae</taxon>
        <taxon>Paniceae</taxon>
        <taxon>Panicinae</taxon>
        <taxon>Panicum</taxon>
        <taxon>Panicum sect. Panicum</taxon>
    </lineage>
</organism>
<dbReference type="OrthoDB" id="654254at2759"/>
<dbReference type="PANTHER" id="PTHR31672">
    <property type="entry name" value="BNACNNG10540D PROTEIN"/>
    <property type="match status" value="1"/>
</dbReference>
<dbReference type="InterPro" id="IPR001810">
    <property type="entry name" value="F-box_dom"/>
</dbReference>
<gene>
    <name evidence="3" type="ORF">C2845_PM05G03600</name>
</gene>
<dbReference type="Proteomes" id="UP000275267">
    <property type="component" value="Unassembled WGS sequence"/>
</dbReference>
<dbReference type="SUPFAM" id="SSF81383">
    <property type="entry name" value="F-box domain"/>
    <property type="match status" value="1"/>
</dbReference>
<dbReference type="STRING" id="4540.A0A3L6T2B4"/>
<reference evidence="4" key="1">
    <citation type="journal article" date="2019" name="Nat. Commun.">
        <title>The genome of broomcorn millet.</title>
        <authorList>
            <person name="Zou C."/>
            <person name="Miki D."/>
            <person name="Li D."/>
            <person name="Tang Q."/>
            <person name="Xiao L."/>
            <person name="Rajput S."/>
            <person name="Deng P."/>
            <person name="Jia W."/>
            <person name="Huang R."/>
            <person name="Zhang M."/>
            <person name="Sun Y."/>
            <person name="Hu J."/>
            <person name="Fu X."/>
            <person name="Schnable P.S."/>
            <person name="Li F."/>
            <person name="Zhang H."/>
            <person name="Feng B."/>
            <person name="Zhu X."/>
            <person name="Liu R."/>
            <person name="Schnable J.C."/>
            <person name="Zhu J.-K."/>
            <person name="Zhang H."/>
        </authorList>
    </citation>
    <scope>NUCLEOTIDE SEQUENCE [LARGE SCALE GENOMIC DNA]</scope>
</reference>
<evidence type="ECO:0000313" key="4">
    <source>
        <dbReference type="Proteomes" id="UP000275267"/>
    </source>
</evidence>
<dbReference type="AlphaFoldDB" id="A0A3L6T2B4"/>
<evidence type="ECO:0000313" key="3">
    <source>
        <dbReference type="EMBL" id="RLN30870.1"/>
    </source>
</evidence>
<name>A0A3L6T2B4_PANMI</name>
<dbReference type="Gene3D" id="1.20.1280.50">
    <property type="match status" value="1"/>
</dbReference>
<feature type="domain" description="F-box" evidence="2">
    <location>
        <begin position="13"/>
        <end position="44"/>
    </location>
</feature>
<keyword evidence="4" id="KW-1185">Reference proteome</keyword>
<dbReference type="Pfam" id="PF07734">
    <property type="entry name" value="FBA_1"/>
    <property type="match status" value="1"/>
</dbReference>
<dbReference type="PANTHER" id="PTHR31672:SF13">
    <property type="entry name" value="F-BOX PROTEIN CPR30-LIKE"/>
    <property type="match status" value="1"/>
</dbReference>
<dbReference type="InterPro" id="IPR006527">
    <property type="entry name" value="F-box-assoc_dom_typ1"/>
</dbReference>
<dbReference type="Pfam" id="PF12937">
    <property type="entry name" value="F-box-like"/>
    <property type="match status" value="1"/>
</dbReference>
<protein>
    <submittedName>
        <fullName evidence="3">F-box protein</fullName>
    </submittedName>
</protein>
<dbReference type="EMBL" id="PQIB02000003">
    <property type="protein sequence ID" value="RLN30870.1"/>
    <property type="molecule type" value="Genomic_DNA"/>
</dbReference>
<dbReference type="CDD" id="cd22157">
    <property type="entry name" value="F-box_AtFBW1-like"/>
    <property type="match status" value="1"/>
</dbReference>
<evidence type="ECO:0000259" key="1">
    <source>
        <dbReference type="Pfam" id="PF07734"/>
    </source>
</evidence>
<dbReference type="InterPro" id="IPR050796">
    <property type="entry name" value="SCF_F-box_component"/>
</dbReference>
<dbReference type="InterPro" id="IPR036047">
    <property type="entry name" value="F-box-like_dom_sf"/>
</dbReference>
<dbReference type="NCBIfam" id="TIGR01640">
    <property type="entry name" value="F_box_assoc_1"/>
    <property type="match status" value="1"/>
</dbReference>
<comment type="caution">
    <text evidence="3">The sequence shown here is derived from an EMBL/GenBank/DDBJ whole genome shotgun (WGS) entry which is preliminary data.</text>
</comment>
<dbReference type="InterPro" id="IPR017451">
    <property type="entry name" value="F-box-assoc_interact_dom"/>
</dbReference>
<feature type="domain" description="F-box associated beta-propeller type 1" evidence="1">
    <location>
        <begin position="145"/>
        <end position="363"/>
    </location>
</feature>